<dbReference type="EMBL" id="BSTK01000016">
    <property type="protein sequence ID" value="GLY90286.1"/>
    <property type="molecule type" value="Genomic_DNA"/>
</dbReference>
<dbReference type="Gene3D" id="1.20.1720.10">
    <property type="entry name" value="Multidrug resistance protein D"/>
    <property type="match status" value="1"/>
</dbReference>
<dbReference type="PROSITE" id="PS50850">
    <property type="entry name" value="MFS"/>
    <property type="match status" value="1"/>
</dbReference>
<evidence type="ECO:0000256" key="2">
    <source>
        <dbReference type="ARBA" id="ARBA00022692"/>
    </source>
</evidence>
<dbReference type="RefSeq" id="WP_285581088.1">
    <property type="nucleotide sequence ID" value="NZ_BSTK01000016.1"/>
</dbReference>
<feature type="domain" description="Major facilitator superfamily (MFS) profile" evidence="6">
    <location>
        <begin position="1"/>
        <end position="185"/>
    </location>
</feature>
<feature type="transmembrane region" description="Helical" evidence="5">
    <location>
        <begin position="90"/>
        <end position="111"/>
    </location>
</feature>
<keyword evidence="4 5" id="KW-0472">Membrane</keyword>
<evidence type="ECO:0000256" key="3">
    <source>
        <dbReference type="ARBA" id="ARBA00022989"/>
    </source>
</evidence>
<feature type="transmembrane region" description="Helical" evidence="5">
    <location>
        <begin position="117"/>
        <end position="140"/>
    </location>
</feature>
<feature type="transmembrane region" description="Helical" evidence="5">
    <location>
        <begin position="50"/>
        <end position="69"/>
    </location>
</feature>
<protein>
    <recommendedName>
        <fullName evidence="6">Major facilitator superfamily (MFS) profile domain-containing protein</fullName>
    </recommendedName>
</protein>
<evidence type="ECO:0000259" key="6">
    <source>
        <dbReference type="PROSITE" id="PS50850"/>
    </source>
</evidence>
<name>A0A9W6SAW7_9ACTN</name>
<evidence type="ECO:0000313" key="7">
    <source>
        <dbReference type="EMBL" id="GLY90286.1"/>
    </source>
</evidence>
<dbReference type="GO" id="GO:0022857">
    <property type="term" value="F:transmembrane transporter activity"/>
    <property type="evidence" value="ECO:0007669"/>
    <property type="project" value="InterPro"/>
</dbReference>
<evidence type="ECO:0000313" key="8">
    <source>
        <dbReference type="Proteomes" id="UP001165074"/>
    </source>
</evidence>
<dbReference type="SUPFAM" id="SSF103473">
    <property type="entry name" value="MFS general substrate transporter"/>
    <property type="match status" value="1"/>
</dbReference>
<feature type="transmembrane region" description="Helical" evidence="5">
    <location>
        <begin position="152"/>
        <end position="175"/>
    </location>
</feature>
<dbReference type="InterPro" id="IPR020846">
    <property type="entry name" value="MFS_dom"/>
</dbReference>
<dbReference type="GO" id="GO:0005886">
    <property type="term" value="C:plasma membrane"/>
    <property type="evidence" value="ECO:0007669"/>
    <property type="project" value="UniProtKB-SubCell"/>
</dbReference>
<proteinExistence type="predicted"/>
<dbReference type="PANTHER" id="PTHR42718">
    <property type="entry name" value="MAJOR FACILITATOR SUPERFAMILY MULTIDRUG TRANSPORTER MFSC"/>
    <property type="match status" value="1"/>
</dbReference>
<dbReference type="PROSITE" id="PS51257">
    <property type="entry name" value="PROKAR_LIPOPROTEIN"/>
    <property type="match status" value="1"/>
</dbReference>
<dbReference type="InterPro" id="IPR036259">
    <property type="entry name" value="MFS_trans_sf"/>
</dbReference>
<dbReference type="AlphaFoldDB" id="A0A9W6SAW7"/>
<evidence type="ECO:0000256" key="5">
    <source>
        <dbReference type="SAM" id="Phobius"/>
    </source>
</evidence>
<comment type="subcellular location">
    <subcellularLocation>
        <location evidence="1">Cell membrane</location>
        <topology evidence="1">Multi-pass membrane protein</topology>
    </subcellularLocation>
</comment>
<organism evidence="7 8">
    <name type="scientific">Actinoallomurus iriomotensis</name>
    <dbReference type="NCBI Taxonomy" id="478107"/>
    <lineage>
        <taxon>Bacteria</taxon>
        <taxon>Bacillati</taxon>
        <taxon>Actinomycetota</taxon>
        <taxon>Actinomycetes</taxon>
        <taxon>Streptosporangiales</taxon>
        <taxon>Thermomonosporaceae</taxon>
        <taxon>Actinoallomurus</taxon>
    </lineage>
</organism>
<dbReference type="PANTHER" id="PTHR42718:SF48">
    <property type="entry name" value="CONSERVED TWO-DOMAIN MEMBRANE PROTEIN-RELATED"/>
    <property type="match status" value="1"/>
</dbReference>
<keyword evidence="8" id="KW-1185">Reference proteome</keyword>
<keyword evidence="3 5" id="KW-1133">Transmembrane helix</keyword>
<keyword evidence="2 5" id="KW-0812">Transmembrane</keyword>
<evidence type="ECO:0000256" key="4">
    <source>
        <dbReference type="ARBA" id="ARBA00023136"/>
    </source>
</evidence>
<reference evidence="7" key="1">
    <citation type="submission" date="2023-03" db="EMBL/GenBank/DDBJ databases">
        <title>Actinoallomurus iriomotensis NBRC 103684.</title>
        <authorList>
            <person name="Ichikawa N."/>
            <person name="Sato H."/>
            <person name="Tonouchi N."/>
        </authorList>
    </citation>
    <scope>NUCLEOTIDE SEQUENCE</scope>
    <source>
        <strain evidence="7">NBRC 103684</strain>
    </source>
</reference>
<evidence type="ECO:0000256" key="1">
    <source>
        <dbReference type="ARBA" id="ARBA00004651"/>
    </source>
</evidence>
<gene>
    <name evidence="7" type="ORF">Airi02_082150</name>
</gene>
<accession>A0A9W6SAW7</accession>
<dbReference type="Proteomes" id="UP001165074">
    <property type="component" value="Unassembled WGS sequence"/>
</dbReference>
<comment type="caution">
    <text evidence="7">The sequence shown here is derived from an EMBL/GenBank/DDBJ whole genome shotgun (WGS) entry which is preliminary data.</text>
</comment>
<sequence length="185" mass="19461">MADRYGRKAGFLAGLWVFVVASACCAASSSLWPLVFFRGLVKGPDWGWGTTGTTAAFVCAVLAGVVFTVRTWRHPSVSVEPALVRARTFAWANVTMLLFSVAFGAAVLSMIMWSQDVWHYGALRTGLCVVPGPLLLPVLAAVGQRVAHRVPAALVAGAGCVVFGAGTVVIALSLGTEPHYATELL</sequence>